<reference evidence="2 3" key="1">
    <citation type="submission" date="2022-10" db="EMBL/GenBank/DDBJ databases">
        <title>Aestuariibacter sp. AA17 isolated from Montipora capitata coral fragment.</title>
        <authorList>
            <person name="Emsley S.A."/>
            <person name="Pfannmuller K.M."/>
            <person name="Loughran R.M."/>
            <person name="Shlafstein M."/>
            <person name="Papke E."/>
            <person name="Saw J.H."/>
            <person name="Ushijima B."/>
            <person name="Videau P."/>
        </authorList>
    </citation>
    <scope>NUCLEOTIDE SEQUENCE [LARGE SCALE GENOMIC DNA]</scope>
    <source>
        <strain evidence="2 3">AA17</strain>
    </source>
</reference>
<keyword evidence="3" id="KW-1185">Reference proteome</keyword>
<name>A0ABT3ABH2_9ALTE</name>
<dbReference type="RefSeq" id="WP_263713316.1">
    <property type="nucleotide sequence ID" value="NZ_JAOWKX010000008.1"/>
</dbReference>
<keyword evidence="2" id="KW-0378">Hydrolase</keyword>
<proteinExistence type="predicted"/>
<dbReference type="InterPro" id="IPR053145">
    <property type="entry name" value="AB_hydrolase_Est10"/>
</dbReference>
<dbReference type="NCBIfam" id="TIGR03100">
    <property type="entry name" value="hydr1_PEP"/>
    <property type="match status" value="1"/>
</dbReference>
<organism evidence="2 3">
    <name type="scientific">Fluctibacter corallii</name>
    <dbReference type="NCBI Taxonomy" id="2984329"/>
    <lineage>
        <taxon>Bacteria</taxon>
        <taxon>Pseudomonadati</taxon>
        <taxon>Pseudomonadota</taxon>
        <taxon>Gammaproteobacteria</taxon>
        <taxon>Alteromonadales</taxon>
        <taxon>Alteromonadaceae</taxon>
        <taxon>Fluctibacter</taxon>
    </lineage>
</organism>
<feature type="domain" description="Serine aminopeptidase S33" evidence="1">
    <location>
        <begin position="46"/>
        <end position="266"/>
    </location>
</feature>
<dbReference type="Gene3D" id="3.40.50.1820">
    <property type="entry name" value="alpha/beta hydrolase"/>
    <property type="match status" value="1"/>
</dbReference>
<dbReference type="GO" id="GO:0016787">
    <property type="term" value="F:hydrolase activity"/>
    <property type="evidence" value="ECO:0007669"/>
    <property type="project" value="UniProtKB-KW"/>
</dbReference>
<dbReference type="InterPro" id="IPR022742">
    <property type="entry name" value="Hydrolase_4"/>
</dbReference>
<evidence type="ECO:0000259" key="1">
    <source>
        <dbReference type="Pfam" id="PF12146"/>
    </source>
</evidence>
<evidence type="ECO:0000313" key="2">
    <source>
        <dbReference type="EMBL" id="MCV2886026.1"/>
    </source>
</evidence>
<accession>A0ABT3ABH2</accession>
<evidence type="ECO:0000313" key="3">
    <source>
        <dbReference type="Proteomes" id="UP001652504"/>
    </source>
</evidence>
<dbReference type="InterPro" id="IPR017531">
    <property type="entry name" value="Hydrolase-1_PEP"/>
</dbReference>
<dbReference type="PANTHER" id="PTHR43265:SF1">
    <property type="entry name" value="ESTERASE ESTD"/>
    <property type="match status" value="1"/>
</dbReference>
<gene>
    <name evidence="2" type="ORF">OE749_15135</name>
</gene>
<protein>
    <submittedName>
        <fullName evidence="2">Hydrolase 1, exosortase A system-associated</fullName>
    </submittedName>
</protein>
<dbReference type="EMBL" id="JAOWKX010000008">
    <property type="protein sequence ID" value="MCV2886026.1"/>
    <property type="molecule type" value="Genomic_DNA"/>
</dbReference>
<dbReference type="Proteomes" id="UP001652504">
    <property type="component" value="Unassembled WGS sequence"/>
</dbReference>
<dbReference type="InterPro" id="IPR029058">
    <property type="entry name" value="AB_hydrolase_fold"/>
</dbReference>
<comment type="caution">
    <text evidence="2">The sequence shown here is derived from an EMBL/GenBank/DDBJ whole genome shotgun (WGS) entry which is preliminary data.</text>
</comment>
<dbReference type="SUPFAM" id="SSF53474">
    <property type="entry name" value="alpha/beta-Hydrolases"/>
    <property type="match status" value="1"/>
</dbReference>
<sequence length="288" mass="32230">MQESAFVFNRHNVCLSGITHPCKNNKNVGVLIVVGGPQTKVGSHRQFVLLARYLAANGIPAMRFDYSGMGDSDGEYADFLSVTEDIDEAIKQCQQRLGVSKVILWGLCDAASSTLIYAKNKPLDCVAGVVLLNPWVRSEQGQAKTLVKQYYWQRIQDKQFWLKLIKLDVDIKGAFLGFTKNILAAFSSSGSTSSDVSEIEVSTQENYIEHMLAGLQKIDTPILLVISGDDLTAAEFEQKVQDDKRWQQALADKQLTKHTMPTANHTFSTLQWRSEVEHTTLSWINTHF</sequence>
<dbReference type="PANTHER" id="PTHR43265">
    <property type="entry name" value="ESTERASE ESTD"/>
    <property type="match status" value="1"/>
</dbReference>
<dbReference type="Pfam" id="PF12146">
    <property type="entry name" value="Hydrolase_4"/>
    <property type="match status" value="1"/>
</dbReference>